<feature type="region of interest" description="Disordered" evidence="1">
    <location>
        <begin position="155"/>
        <end position="178"/>
    </location>
</feature>
<evidence type="ECO:0000313" key="3">
    <source>
        <dbReference type="Proteomes" id="UP000245771"/>
    </source>
</evidence>
<dbReference type="AlphaFoldDB" id="A0A316VEY8"/>
<evidence type="ECO:0000256" key="1">
    <source>
        <dbReference type="SAM" id="MobiDB-lite"/>
    </source>
</evidence>
<sequence>MTRTGGKMTVDLLGPISRHLAQIAENAFEEEQPEYAIESLKIAFQLGMYPTRDLFLATLAVIVSSPDLKERTSIAKQKKKEAEKAKRYNKFLFQDIEKQTIISAIELVNDLVQSCPNAIGRYLPPFHRGYDDKGRVIDREGSDAEAIEWPKEQRNWLRRSANSEGPSSPEDSRANSRNRSPAVIRNSIIALALQMLECNDVFTLLALNPAEVEDATKGIQRTGRNRRGEMSRDGDDEEATYAREIFLREKYDRPGTWILLSILCSFWDHDLDLCNTAGRRDGIFIRAPHLAKQVTGRDWREPTFSRSTRGNAGFNNDVLGDAMNLIKVGLLPSAESVSFKKGKSARDSKSLAACNLLRLFESMARLGMVDRQALIRGMSEIMERIDAFAFEKLGDANLLVNKSTFFARSAIQHLSYWQEDNASSPWDAEAEDLLSDCIGDKSAWEPQQDSFLKMLGKGLWLSHRIDWAAEEEIQFWRLIKGTPDYQPDTINGFLLQNTWQLHRCKTQIHPKKRNSSKTDPAKETENRMQSFAIASEIRRKTVDRMITYIQLQRAIIECFQQYFVKLYPDRAYLSQILAKAVALLAQNIESDSKVVEKCLKGMQKTYKQILEGEVLQGDNSDHVENKKRRRPDNDTEGEARASTVSSEKSFQFVAGWTQVEKKIKRYLFILEAVAFSIESPLRKRERDSLSSDLTDLTED</sequence>
<dbReference type="EMBL" id="KZ819603">
    <property type="protein sequence ID" value="PWN35874.1"/>
    <property type="molecule type" value="Genomic_DNA"/>
</dbReference>
<dbReference type="GeneID" id="37024187"/>
<organism evidence="2 3">
    <name type="scientific">Meira miltonrushii</name>
    <dbReference type="NCBI Taxonomy" id="1280837"/>
    <lineage>
        <taxon>Eukaryota</taxon>
        <taxon>Fungi</taxon>
        <taxon>Dikarya</taxon>
        <taxon>Basidiomycota</taxon>
        <taxon>Ustilaginomycotina</taxon>
        <taxon>Exobasidiomycetes</taxon>
        <taxon>Exobasidiales</taxon>
        <taxon>Brachybasidiaceae</taxon>
        <taxon>Meira</taxon>
    </lineage>
</organism>
<keyword evidence="3" id="KW-1185">Reference proteome</keyword>
<gene>
    <name evidence="2" type="ORF">FA14DRAFT_48512</name>
</gene>
<dbReference type="RefSeq" id="XP_025356176.1">
    <property type="nucleotide sequence ID" value="XM_025502406.1"/>
</dbReference>
<accession>A0A316VEY8</accession>
<name>A0A316VEY8_9BASI</name>
<feature type="region of interest" description="Disordered" evidence="1">
    <location>
        <begin position="617"/>
        <end position="641"/>
    </location>
</feature>
<dbReference type="InParanoid" id="A0A316VEY8"/>
<dbReference type="Proteomes" id="UP000245771">
    <property type="component" value="Unassembled WGS sequence"/>
</dbReference>
<evidence type="ECO:0000313" key="2">
    <source>
        <dbReference type="EMBL" id="PWN35874.1"/>
    </source>
</evidence>
<proteinExistence type="predicted"/>
<protein>
    <submittedName>
        <fullName evidence="2">Uncharacterized protein</fullName>
    </submittedName>
</protein>
<reference evidence="2 3" key="1">
    <citation type="journal article" date="2018" name="Mol. Biol. Evol.">
        <title>Broad Genomic Sampling Reveals a Smut Pathogenic Ancestry of the Fungal Clade Ustilaginomycotina.</title>
        <authorList>
            <person name="Kijpornyongpan T."/>
            <person name="Mondo S.J."/>
            <person name="Barry K."/>
            <person name="Sandor L."/>
            <person name="Lee J."/>
            <person name="Lipzen A."/>
            <person name="Pangilinan J."/>
            <person name="LaButti K."/>
            <person name="Hainaut M."/>
            <person name="Henrissat B."/>
            <person name="Grigoriev I.V."/>
            <person name="Spatafora J.W."/>
            <person name="Aime M.C."/>
        </authorList>
    </citation>
    <scope>NUCLEOTIDE SEQUENCE [LARGE SCALE GENOMIC DNA]</scope>
    <source>
        <strain evidence="2 3">MCA 3882</strain>
    </source>
</reference>